<gene>
    <name evidence="1" type="ORF">UFOPK1495_01594</name>
    <name evidence="2" type="ORF">UFOPK1711_01170</name>
    <name evidence="3" type="ORF">UFOPK2143_01269</name>
</gene>
<reference evidence="1" key="1">
    <citation type="submission" date="2020-05" db="EMBL/GenBank/DDBJ databases">
        <authorList>
            <person name="Chiriac C."/>
            <person name="Salcher M."/>
            <person name="Ghai R."/>
            <person name="Kavagutti S V."/>
        </authorList>
    </citation>
    <scope>NUCLEOTIDE SEQUENCE</scope>
</reference>
<organism evidence="1">
    <name type="scientific">freshwater metagenome</name>
    <dbReference type="NCBI Taxonomy" id="449393"/>
    <lineage>
        <taxon>unclassified sequences</taxon>
        <taxon>metagenomes</taxon>
        <taxon>ecological metagenomes</taxon>
    </lineage>
</organism>
<dbReference type="EMBL" id="CAEZTR010000069">
    <property type="protein sequence ID" value="CAB4580759.1"/>
    <property type="molecule type" value="Genomic_DNA"/>
</dbReference>
<name>A0A6J6DHC4_9ZZZZ</name>
<dbReference type="InterPro" id="IPR001623">
    <property type="entry name" value="DnaJ_domain"/>
</dbReference>
<dbReference type="SUPFAM" id="SSF46565">
    <property type="entry name" value="Chaperone J-domain"/>
    <property type="match status" value="1"/>
</dbReference>
<evidence type="ECO:0000313" key="1">
    <source>
        <dbReference type="EMBL" id="CAB4562586.1"/>
    </source>
</evidence>
<evidence type="ECO:0000313" key="2">
    <source>
        <dbReference type="EMBL" id="CAB4580759.1"/>
    </source>
</evidence>
<sequence>MVALAELEIFCSRPHAPTRRVALGTSHLPCAPSPGFGGVLLGGVAARFVAEIDPDMVPDLEALTHELEAGRRVSQPRLRFRLQVDTVGLDAVTHRLIENGDSLAFEFDDRGAPEQQILGAAYSASLLPPSERRPVMSIIRRAISWGGPVGPELIASLSGFRGGVTGSKSAVGDPVKWALERLGFARGSNAPSSRDVQRNYRERLREVHPDHGAEVVGAAQRIAELSEARRILIGR</sequence>
<accession>A0A6J6DHC4</accession>
<dbReference type="AlphaFoldDB" id="A0A6J6DHC4"/>
<protein>
    <submittedName>
        <fullName evidence="1">Unannotated protein</fullName>
    </submittedName>
</protein>
<evidence type="ECO:0000313" key="3">
    <source>
        <dbReference type="EMBL" id="CAB4650878.1"/>
    </source>
</evidence>
<dbReference type="EMBL" id="CAEZVV010000090">
    <property type="protein sequence ID" value="CAB4650878.1"/>
    <property type="molecule type" value="Genomic_DNA"/>
</dbReference>
<proteinExistence type="predicted"/>
<dbReference type="EMBL" id="CAEZSU010000211">
    <property type="protein sequence ID" value="CAB4562586.1"/>
    <property type="molecule type" value="Genomic_DNA"/>
</dbReference>
<dbReference type="CDD" id="cd06257">
    <property type="entry name" value="DnaJ"/>
    <property type="match status" value="1"/>
</dbReference>
<dbReference type="InterPro" id="IPR036869">
    <property type="entry name" value="J_dom_sf"/>
</dbReference>